<feature type="region of interest" description="Disordered" evidence="1">
    <location>
        <begin position="40"/>
        <end position="61"/>
    </location>
</feature>
<dbReference type="KEGG" id="cal:CAALFM_CR05330WA"/>
<reference evidence="3 4" key="3">
    <citation type="journal article" date="2013" name="Genome Biol.">
        <title>Assembly of a phased diploid Candida albicans genome facilitates allele-specific measurements and provides a simple model for repeat and indel structure.</title>
        <authorList>
            <person name="Muzzey D."/>
            <person name="Schwartz K."/>
            <person name="Weissman J.S."/>
            <person name="Sherlock G."/>
        </authorList>
    </citation>
    <scope>NUCLEOTIDE SEQUENCE [LARGE SCALE GENOMIC DNA]</scope>
    <source>
        <strain evidence="4">SC5314 / ATCC MYA-2876</strain>
    </source>
</reference>
<feature type="region of interest" description="Disordered" evidence="1">
    <location>
        <begin position="1"/>
        <end position="26"/>
    </location>
</feature>
<evidence type="ECO:0000313" key="2">
    <source>
        <dbReference type="CGD" id="CAL0000184540"/>
    </source>
</evidence>
<dbReference type="EMBL" id="CP017630">
    <property type="protein sequence ID" value="AOW31257.1"/>
    <property type="molecule type" value="Genomic_DNA"/>
</dbReference>
<dbReference type="OMA" id="FDEKQEY"/>
<reference evidence="3 4" key="2">
    <citation type="journal article" date="2007" name="Genome Biol.">
        <title>Assembly of the Candida albicans genome into sixteen supercontigs aligned on the eight chromosomes.</title>
        <authorList>
            <person name="van het Hoog M."/>
            <person name="Rast T.J."/>
            <person name="Martchenko M."/>
            <person name="Grindle S."/>
            <person name="Dignard D."/>
            <person name="Hogues H."/>
            <person name="Cuomo C."/>
            <person name="Berriman M."/>
            <person name="Scherer S."/>
            <person name="Magee B.B."/>
            <person name="Whiteway M."/>
            <person name="Chibana H."/>
            <person name="Nantel A."/>
            <person name="Magee P.T."/>
        </authorList>
    </citation>
    <scope>GENOME REANNOTATION</scope>
    <source>
        <strain evidence="4">SC5314 / ATCC MYA-2876</strain>
    </source>
</reference>
<dbReference type="Proteomes" id="UP000000559">
    <property type="component" value="Chromosome R"/>
</dbReference>
<feature type="compositionally biased region" description="Low complexity" evidence="1">
    <location>
        <begin position="14"/>
        <end position="25"/>
    </location>
</feature>
<name>A0A1D8PSY6_CANAL</name>
<dbReference type="GeneID" id="30515404"/>
<dbReference type="VEuPathDB" id="FungiDB:CR_05330W_A"/>
<evidence type="ECO:0000256" key="1">
    <source>
        <dbReference type="SAM" id="MobiDB-lite"/>
    </source>
</evidence>
<keyword evidence="4" id="KW-1185">Reference proteome</keyword>
<feature type="compositionally biased region" description="Basic residues" evidence="1">
    <location>
        <begin position="41"/>
        <end position="51"/>
    </location>
</feature>
<sequence length="61" mass="6772">MGLFGGTKKKEVSRSLSSSCSSKNSAAFSNFDEKQEYLKRCSSKSRDKKKAPQCVSFSIKK</sequence>
<gene>
    <name evidence="3" type="ordered locus">CAALFM_CR05330WA</name>
    <name evidence="2" type="ordered locus">orf19.5288.1</name>
</gene>
<evidence type="ECO:0000313" key="4">
    <source>
        <dbReference type="Proteomes" id="UP000000559"/>
    </source>
</evidence>
<dbReference type="RefSeq" id="XP_019331090.1">
    <property type="nucleotide sequence ID" value="XM_019475545.1"/>
</dbReference>
<evidence type="ECO:0000313" key="3">
    <source>
        <dbReference type="EMBL" id="AOW31257.1"/>
    </source>
</evidence>
<accession>A0A1D8PSY6</accession>
<dbReference type="AlphaFoldDB" id="A0A1D8PSY6"/>
<dbReference type="InParanoid" id="A0A1D8PSY6"/>
<dbReference type="SMR" id="A0A1D8PSY6"/>
<dbReference type="CGD" id="CAL0000184540">
    <property type="gene designation" value="orf19.5288.1"/>
</dbReference>
<proteinExistence type="predicted"/>
<reference evidence="3 4" key="1">
    <citation type="journal article" date="2004" name="Proc. Natl. Acad. Sci. U.S.A.">
        <title>The diploid genome sequence of Candida albicans.</title>
        <authorList>
            <person name="Jones T."/>
            <person name="Federspiel N.A."/>
            <person name="Chibana H."/>
            <person name="Dungan J."/>
            <person name="Kalman S."/>
            <person name="Magee B.B."/>
            <person name="Newport G."/>
            <person name="Thorstenson Y.R."/>
            <person name="Agabian N."/>
            <person name="Magee P.T."/>
            <person name="Davis R.W."/>
            <person name="Scherer S."/>
        </authorList>
    </citation>
    <scope>NUCLEOTIDE SEQUENCE [LARGE SCALE GENOMIC DNA]</scope>
    <source>
        <strain evidence="4">SC5314 / ATCC MYA-2876</strain>
    </source>
</reference>
<protein>
    <submittedName>
        <fullName evidence="3">Uncharacterized protein</fullName>
    </submittedName>
</protein>
<organism evidence="3 4">
    <name type="scientific">Candida albicans (strain SC5314 / ATCC MYA-2876)</name>
    <name type="common">Yeast</name>
    <dbReference type="NCBI Taxonomy" id="237561"/>
    <lineage>
        <taxon>Eukaryota</taxon>
        <taxon>Fungi</taxon>
        <taxon>Dikarya</taxon>
        <taxon>Ascomycota</taxon>
        <taxon>Saccharomycotina</taxon>
        <taxon>Pichiomycetes</taxon>
        <taxon>Debaryomycetaceae</taxon>
        <taxon>Candida/Lodderomyces clade</taxon>
        <taxon>Candida</taxon>
    </lineage>
</organism>